<feature type="transmembrane region" description="Helical" evidence="1">
    <location>
        <begin position="6"/>
        <end position="25"/>
    </location>
</feature>
<feature type="transmembrane region" description="Helical" evidence="1">
    <location>
        <begin position="125"/>
        <end position="146"/>
    </location>
</feature>
<dbReference type="WBParaSite" id="Hba_01981">
    <property type="protein sequence ID" value="Hba_01981"/>
    <property type="gene ID" value="Hba_01981"/>
</dbReference>
<keyword evidence="1" id="KW-1133">Transmembrane helix</keyword>
<keyword evidence="1" id="KW-0812">Transmembrane</keyword>
<sequence>MTNNGCIVIFLIYLVELYSAIHLSMSKIELKHIFGTTKKDKVPEYWLDIPTKSSFGNSFLYEISIDGAKEVFFLTKKKNIFWKVHFFLMNCSTFYFHAVLGVTKVGSTKVHYYSINLGKNYDQKVYLFTLLPIAFLLIQSVLVGSVPFENQKTSPFLCPSSYQPRPMDTCSTIVIQNSCFCLVIAEYLLCVCAIPTEVRSRLKWGFRLFVEKTVDDRASHNLRCSWMVSLEVSEESKFIGAFL</sequence>
<evidence type="ECO:0000313" key="2">
    <source>
        <dbReference type="Proteomes" id="UP000095283"/>
    </source>
</evidence>
<evidence type="ECO:0000256" key="1">
    <source>
        <dbReference type="SAM" id="Phobius"/>
    </source>
</evidence>
<evidence type="ECO:0000313" key="3">
    <source>
        <dbReference type="WBParaSite" id="Hba_01981"/>
    </source>
</evidence>
<reference evidence="3" key="1">
    <citation type="submission" date="2016-11" db="UniProtKB">
        <authorList>
            <consortium name="WormBaseParasite"/>
        </authorList>
    </citation>
    <scope>IDENTIFICATION</scope>
</reference>
<dbReference type="Proteomes" id="UP000095283">
    <property type="component" value="Unplaced"/>
</dbReference>
<feature type="transmembrane region" description="Helical" evidence="1">
    <location>
        <begin position="86"/>
        <end position="105"/>
    </location>
</feature>
<dbReference type="AlphaFoldDB" id="A0A1I7WBC5"/>
<keyword evidence="1" id="KW-0472">Membrane</keyword>
<proteinExistence type="predicted"/>
<name>A0A1I7WBC5_HETBA</name>
<accession>A0A1I7WBC5</accession>
<keyword evidence="2" id="KW-1185">Reference proteome</keyword>
<organism evidence="2 3">
    <name type="scientific">Heterorhabditis bacteriophora</name>
    <name type="common">Entomopathogenic nematode worm</name>
    <dbReference type="NCBI Taxonomy" id="37862"/>
    <lineage>
        <taxon>Eukaryota</taxon>
        <taxon>Metazoa</taxon>
        <taxon>Ecdysozoa</taxon>
        <taxon>Nematoda</taxon>
        <taxon>Chromadorea</taxon>
        <taxon>Rhabditida</taxon>
        <taxon>Rhabditina</taxon>
        <taxon>Rhabditomorpha</taxon>
        <taxon>Strongyloidea</taxon>
        <taxon>Heterorhabditidae</taxon>
        <taxon>Heterorhabditis</taxon>
    </lineage>
</organism>
<protein>
    <submittedName>
        <fullName evidence="3">Transmembrane protein</fullName>
    </submittedName>
</protein>